<evidence type="ECO:0000313" key="4">
    <source>
        <dbReference type="Proteomes" id="UP000190541"/>
    </source>
</evidence>
<keyword evidence="1" id="KW-1133">Transmembrane helix</keyword>
<dbReference type="Pfam" id="PF00892">
    <property type="entry name" value="EamA"/>
    <property type="match status" value="2"/>
</dbReference>
<protein>
    <submittedName>
        <fullName evidence="3">Permease of the drug/metabolite transporter (DMT) superfamily</fullName>
    </submittedName>
</protein>
<dbReference type="InterPro" id="IPR000620">
    <property type="entry name" value="EamA_dom"/>
</dbReference>
<evidence type="ECO:0000256" key="1">
    <source>
        <dbReference type="SAM" id="Phobius"/>
    </source>
</evidence>
<dbReference type="GO" id="GO:0016020">
    <property type="term" value="C:membrane"/>
    <property type="evidence" value="ECO:0007669"/>
    <property type="project" value="InterPro"/>
</dbReference>
<feature type="transmembrane region" description="Helical" evidence="1">
    <location>
        <begin position="124"/>
        <end position="140"/>
    </location>
</feature>
<dbReference type="AlphaFoldDB" id="A0A1T5CEZ1"/>
<evidence type="ECO:0000259" key="2">
    <source>
        <dbReference type="Pfam" id="PF00892"/>
    </source>
</evidence>
<dbReference type="SUPFAM" id="SSF103481">
    <property type="entry name" value="Multidrug resistance efflux transporter EmrE"/>
    <property type="match status" value="2"/>
</dbReference>
<reference evidence="3 4" key="1">
    <citation type="submission" date="2017-02" db="EMBL/GenBank/DDBJ databases">
        <authorList>
            <person name="Peterson S.W."/>
        </authorList>
    </citation>
    <scope>NUCLEOTIDE SEQUENCE [LARGE SCALE GENOMIC DNA]</scope>
    <source>
        <strain evidence="3 4">DSM 22899</strain>
    </source>
</reference>
<sequence>MTMGKLTINRNLFILHLTVIVWGFTGILGNLISIAAVHLVWYRVLIAFVSLAIYFWCKRQSFAVGRKELIQFFLTGGLVGLHWILFFESIKVSTVSVTLVCLSSVTLFTAFIEPLFYKRRTSKMEVLVGLLIIVGIYLIFKFEGQYVKGIVLGLLAALAAALFGTINSKLIKRNEATVISFYEMLGAWLWISLFMLITGGFHHGLKATGKDVGYLLLLGIVCTSGAYVAAVSVMKEISAFRVALASNLEPIYGILLAWLFFGQSEKMSAGFYAGAIIILGSVFVYPMMKYQVAKRKAQLRIKPNA</sequence>
<feature type="transmembrane region" description="Helical" evidence="1">
    <location>
        <begin position="242"/>
        <end position="261"/>
    </location>
</feature>
<feature type="transmembrane region" description="Helical" evidence="1">
    <location>
        <begin position="92"/>
        <end position="112"/>
    </location>
</feature>
<proteinExistence type="predicted"/>
<dbReference type="EMBL" id="FUYS01000004">
    <property type="protein sequence ID" value="SKB58092.1"/>
    <property type="molecule type" value="Genomic_DNA"/>
</dbReference>
<feature type="domain" description="EamA" evidence="2">
    <location>
        <begin position="148"/>
        <end position="284"/>
    </location>
</feature>
<dbReference type="RefSeq" id="WP_317043110.1">
    <property type="nucleotide sequence ID" value="NZ_FUYS01000004.1"/>
</dbReference>
<dbReference type="InterPro" id="IPR037185">
    <property type="entry name" value="EmrE-like"/>
</dbReference>
<feature type="transmembrane region" description="Helical" evidence="1">
    <location>
        <begin position="69"/>
        <end position="86"/>
    </location>
</feature>
<evidence type="ECO:0000313" key="3">
    <source>
        <dbReference type="EMBL" id="SKB58092.1"/>
    </source>
</evidence>
<dbReference type="PANTHER" id="PTHR22911:SF79">
    <property type="entry name" value="MOBA-LIKE NTP TRANSFERASE DOMAIN-CONTAINING PROTEIN"/>
    <property type="match status" value="1"/>
</dbReference>
<name>A0A1T5CEZ1_9SPHI</name>
<keyword evidence="1" id="KW-0812">Transmembrane</keyword>
<feature type="transmembrane region" description="Helical" evidence="1">
    <location>
        <begin position="146"/>
        <end position="166"/>
    </location>
</feature>
<accession>A0A1T5CEZ1</accession>
<feature type="transmembrane region" description="Helical" evidence="1">
    <location>
        <begin position="178"/>
        <end position="200"/>
    </location>
</feature>
<feature type="transmembrane region" description="Helical" evidence="1">
    <location>
        <begin position="12"/>
        <end position="34"/>
    </location>
</feature>
<keyword evidence="4" id="KW-1185">Reference proteome</keyword>
<feature type="transmembrane region" description="Helical" evidence="1">
    <location>
        <begin position="212"/>
        <end position="230"/>
    </location>
</feature>
<dbReference type="STRING" id="623280.SAMN05660226_02172"/>
<dbReference type="PANTHER" id="PTHR22911">
    <property type="entry name" value="ACYL-MALONYL CONDENSING ENZYME-RELATED"/>
    <property type="match status" value="1"/>
</dbReference>
<gene>
    <name evidence="3" type="ORF">SAMN05660226_02172</name>
</gene>
<organism evidence="3 4">
    <name type="scientific">Parapedobacter luteus</name>
    <dbReference type="NCBI Taxonomy" id="623280"/>
    <lineage>
        <taxon>Bacteria</taxon>
        <taxon>Pseudomonadati</taxon>
        <taxon>Bacteroidota</taxon>
        <taxon>Sphingobacteriia</taxon>
        <taxon>Sphingobacteriales</taxon>
        <taxon>Sphingobacteriaceae</taxon>
        <taxon>Parapedobacter</taxon>
    </lineage>
</organism>
<feature type="domain" description="EamA" evidence="2">
    <location>
        <begin position="14"/>
        <end position="140"/>
    </location>
</feature>
<keyword evidence="1" id="KW-0472">Membrane</keyword>
<feature type="transmembrane region" description="Helical" evidence="1">
    <location>
        <begin position="40"/>
        <end position="57"/>
    </location>
</feature>
<dbReference type="Proteomes" id="UP000190541">
    <property type="component" value="Unassembled WGS sequence"/>
</dbReference>
<feature type="transmembrane region" description="Helical" evidence="1">
    <location>
        <begin position="267"/>
        <end position="288"/>
    </location>
</feature>